<dbReference type="Pfam" id="PF00873">
    <property type="entry name" value="ACR_tran"/>
    <property type="match status" value="1"/>
</dbReference>
<evidence type="ECO:0000256" key="4">
    <source>
        <dbReference type="ARBA" id="ARBA00022475"/>
    </source>
</evidence>
<feature type="transmembrane region" description="Helical" evidence="9">
    <location>
        <begin position="427"/>
        <end position="447"/>
    </location>
</feature>
<dbReference type="PANTHER" id="PTHR32063:SF76">
    <property type="entry name" value="EFFLUX PUMP MEMBRANE TRANSPORTER"/>
    <property type="match status" value="1"/>
</dbReference>
<dbReference type="GO" id="GO:0015562">
    <property type="term" value="F:efflux transmembrane transporter activity"/>
    <property type="evidence" value="ECO:0007669"/>
    <property type="project" value="InterPro"/>
</dbReference>
<comment type="similarity">
    <text evidence="2">Belongs to the resistance-nodulation-cell division (RND) (TC 2.A.6) family.</text>
</comment>
<dbReference type="PANTHER" id="PTHR32063">
    <property type="match status" value="1"/>
</dbReference>
<keyword evidence="4" id="KW-1003">Cell membrane</keyword>
<keyword evidence="7 9" id="KW-1133">Transmembrane helix</keyword>
<keyword evidence="6 9" id="KW-0812">Transmembrane</keyword>
<evidence type="ECO:0000313" key="10">
    <source>
        <dbReference type="EMBL" id="HIV09622.1"/>
    </source>
</evidence>
<feature type="transmembrane region" description="Helical" evidence="9">
    <location>
        <begin position="468"/>
        <end position="492"/>
    </location>
</feature>
<evidence type="ECO:0000256" key="9">
    <source>
        <dbReference type="SAM" id="Phobius"/>
    </source>
</evidence>
<dbReference type="InterPro" id="IPR001036">
    <property type="entry name" value="Acrflvin-R"/>
</dbReference>
<dbReference type="GO" id="GO:0009636">
    <property type="term" value="P:response to toxic substance"/>
    <property type="evidence" value="ECO:0007669"/>
    <property type="project" value="UniProtKB-ARBA"/>
</dbReference>
<feature type="transmembrane region" description="Helical" evidence="9">
    <location>
        <begin position="927"/>
        <end position="949"/>
    </location>
</feature>
<dbReference type="Gene3D" id="1.20.1640.10">
    <property type="entry name" value="Multidrug efflux transporter AcrB transmembrane domain"/>
    <property type="match status" value="2"/>
</dbReference>
<dbReference type="Gene3D" id="3.30.70.1320">
    <property type="entry name" value="Multidrug efflux transporter AcrB pore domain like"/>
    <property type="match status" value="1"/>
</dbReference>
<gene>
    <name evidence="10" type="ORF">IAC79_05885</name>
</gene>
<organism evidence="10 11">
    <name type="scientific">Candidatus Spyradenecus faecavium</name>
    <dbReference type="NCBI Taxonomy" id="2840947"/>
    <lineage>
        <taxon>Bacteria</taxon>
        <taxon>Pseudomonadati</taxon>
        <taxon>Lentisphaerota</taxon>
        <taxon>Lentisphaeria</taxon>
        <taxon>Lentisphaerales</taxon>
        <taxon>Lentisphaeraceae</taxon>
        <taxon>Lentisphaeraceae incertae sedis</taxon>
        <taxon>Candidatus Spyradenecus</taxon>
    </lineage>
</organism>
<dbReference type="InterPro" id="IPR027463">
    <property type="entry name" value="AcrB_DN_DC_subdom"/>
</dbReference>
<feature type="transmembrane region" description="Helical" evidence="9">
    <location>
        <begin position="903"/>
        <end position="920"/>
    </location>
</feature>
<dbReference type="FunFam" id="1.20.1640.10:FF:000001">
    <property type="entry name" value="Efflux pump membrane transporter"/>
    <property type="match status" value="1"/>
</dbReference>
<evidence type="ECO:0000256" key="1">
    <source>
        <dbReference type="ARBA" id="ARBA00004429"/>
    </source>
</evidence>
<keyword evidence="5" id="KW-0997">Cell inner membrane</keyword>
<evidence type="ECO:0000256" key="6">
    <source>
        <dbReference type="ARBA" id="ARBA00022692"/>
    </source>
</evidence>
<comment type="subcellular location">
    <subcellularLocation>
        <location evidence="1">Cell inner membrane</location>
        <topology evidence="1">Multi-pass membrane protein</topology>
    </subcellularLocation>
</comment>
<dbReference type="SUPFAM" id="SSF82714">
    <property type="entry name" value="Multidrug efflux transporter AcrB TolC docking domain, DN and DC subdomains"/>
    <property type="match status" value="2"/>
</dbReference>
<dbReference type="InterPro" id="IPR004764">
    <property type="entry name" value="MdtF-like"/>
</dbReference>
<feature type="transmembrane region" description="Helical" evidence="9">
    <location>
        <begin position="374"/>
        <end position="393"/>
    </location>
</feature>
<keyword evidence="3" id="KW-0813">Transport</keyword>
<evidence type="ECO:0000256" key="5">
    <source>
        <dbReference type="ARBA" id="ARBA00022519"/>
    </source>
</evidence>
<feature type="transmembrane region" description="Helical" evidence="9">
    <location>
        <begin position="504"/>
        <end position="531"/>
    </location>
</feature>
<dbReference type="AlphaFoldDB" id="A0A9D1NNK8"/>
<feature type="transmembrane region" description="Helical" evidence="9">
    <location>
        <begin position="1034"/>
        <end position="1058"/>
    </location>
</feature>
<evidence type="ECO:0000256" key="3">
    <source>
        <dbReference type="ARBA" id="ARBA00022448"/>
    </source>
</evidence>
<name>A0A9D1NNK8_9BACT</name>
<feature type="transmembrane region" description="Helical" evidence="9">
    <location>
        <begin position="400"/>
        <end position="421"/>
    </location>
</feature>
<dbReference type="FunFam" id="3.30.70.1430:FF:000001">
    <property type="entry name" value="Efflux pump membrane transporter"/>
    <property type="match status" value="1"/>
</dbReference>
<evidence type="ECO:0000256" key="8">
    <source>
        <dbReference type="ARBA" id="ARBA00023136"/>
    </source>
</evidence>
<comment type="caution">
    <text evidence="10">The sequence shown here is derived from an EMBL/GenBank/DDBJ whole genome shotgun (WGS) entry which is preliminary data.</text>
</comment>
<dbReference type="Gene3D" id="3.30.70.1430">
    <property type="entry name" value="Multidrug efflux transporter AcrB pore domain"/>
    <property type="match status" value="2"/>
</dbReference>
<dbReference type="SUPFAM" id="SSF82693">
    <property type="entry name" value="Multidrug efflux transporter AcrB pore domain, PN1, PN2, PC1 and PC2 subdomains"/>
    <property type="match status" value="4"/>
</dbReference>
<proteinExistence type="inferred from homology"/>
<dbReference type="NCBIfam" id="TIGR00915">
    <property type="entry name" value="2A0602"/>
    <property type="match status" value="1"/>
</dbReference>
<protein>
    <submittedName>
        <fullName evidence="10">Efflux RND transporter permease subunit</fullName>
    </submittedName>
</protein>
<dbReference type="SUPFAM" id="SSF82866">
    <property type="entry name" value="Multidrug efflux transporter AcrB transmembrane domain"/>
    <property type="match status" value="2"/>
</dbReference>
<feature type="transmembrane region" description="Helical" evidence="9">
    <location>
        <begin position="44"/>
        <end position="63"/>
    </location>
</feature>
<accession>A0A9D1NNK8</accession>
<reference evidence="10" key="1">
    <citation type="submission" date="2020-10" db="EMBL/GenBank/DDBJ databases">
        <authorList>
            <person name="Gilroy R."/>
        </authorList>
    </citation>
    <scope>NUCLEOTIDE SEQUENCE</scope>
    <source>
        <strain evidence="10">35461</strain>
    </source>
</reference>
<sequence length="1078" mass="117339">MAEQERIMSLEELEANERESVRKMVEELPKKSIFSRIFINRPRFAVVIALVMSIVGVIAIRSLPIAQYPEVTPPSVSVSCTYPGANAVDLANSVAIPIESAVNGVEDMLYMSSSCTDSGHYRLNVTFAVGTDRDIAQVRVQNRVAQAESKLPKEVTQQGVNVETRSDSTLGFISFRSPSGELSKLEISDFLYSNVRDAILRVHGVGGADVHGARMAMRIWLDPERLAAQGLDASDVISAIEAQNLQAALGSVGASPVLDVNVRDTFSIIAQGRLSTVREFEDIVVRSADEGGLVRVRDIARVELGEQSYSNTGYFNGLDAVSMGIEQTPGTNAIEAMRNVRKTLKDLESTFPGDLEYTIAYDSTEFVQVSIDEIVKTLIETFVLVLIVCYVFLQDIRATFVPLCAIPVSLLCTFLMLKLFGYTINTISLFALVLAIGSVVDDAIVVVERVQHHMDKNKLDRKTATLLSMHEVTGPVVATTLVLLAIFAPVGFVGGITGRIYSQFAVTMSMAILFSAVNALTLSPAICATILGAPKPHTKWWDPFTWFNRVLDWVRLRYGALARFFAARRLLTLMLLLLCFAGVAVSYNMTPTSFLPEEDQGVVFVDVALREGTNRAVTDDFIKRFDNEVRQLPGVKSTMSVIGWAMISGNAESTGMVIVALKPWAERTDPDQSAWAIQKKIQEIAARYHEGKFFAMLPPSIQGLGVSGGMSLYFQSLSSTDPEIIEQNLKSFLASLNQAPEVATAFSPYTSGTPHLELSVDRTKAESYKVPVATVFSTLQNYLGSYYVNDINLGTQVNQVIVQSDWSGRATRDDIGRLYVRSTEGNLIPVSAIADTETVGGVRNYNRFNLFPAARITANAAGGFSSGESMAAVKRVAGESLSRDFSFAWTDLSYQESIVEGQTGLLVFAAFVFGYLFLVAQYESWTLPLPVMTSITVGVVGAFLGIIYWGISLSIYAQVGLLLLIALAAKSAILVVEFAAQRREQGLGIIDAAGEGASERLRAVLMTALTFILGVLPMVYATGAGAASRVHLGATVYSGMLAATTAGMIMIPALYSLFEKMREGTYSLFGKSHKRETK</sequence>
<dbReference type="Gene3D" id="3.30.2090.10">
    <property type="entry name" value="Multidrug efflux transporter AcrB TolC docking domain, DN and DC subdomains"/>
    <property type="match status" value="2"/>
</dbReference>
<evidence type="ECO:0000256" key="7">
    <source>
        <dbReference type="ARBA" id="ARBA00022989"/>
    </source>
</evidence>
<feature type="transmembrane region" description="Helical" evidence="9">
    <location>
        <begin position="570"/>
        <end position="589"/>
    </location>
</feature>
<dbReference type="PRINTS" id="PR00702">
    <property type="entry name" value="ACRIFLAVINRP"/>
</dbReference>
<evidence type="ECO:0000256" key="2">
    <source>
        <dbReference type="ARBA" id="ARBA00010942"/>
    </source>
</evidence>
<dbReference type="Gene3D" id="3.30.70.1440">
    <property type="entry name" value="Multidrug efflux transporter AcrB pore domain"/>
    <property type="match status" value="1"/>
</dbReference>
<dbReference type="EMBL" id="DVOR01000189">
    <property type="protein sequence ID" value="HIV09622.1"/>
    <property type="molecule type" value="Genomic_DNA"/>
</dbReference>
<evidence type="ECO:0000313" key="11">
    <source>
        <dbReference type="Proteomes" id="UP000886845"/>
    </source>
</evidence>
<dbReference type="Proteomes" id="UP000886845">
    <property type="component" value="Unassembled WGS sequence"/>
</dbReference>
<dbReference type="GO" id="GO:0005886">
    <property type="term" value="C:plasma membrane"/>
    <property type="evidence" value="ECO:0007669"/>
    <property type="project" value="UniProtKB-SubCell"/>
</dbReference>
<feature type="transmembrane region" description="Helical" evidence="9">
    <location>
        <begin position="955"/>
        <end position="980"/>
    </location>
</feature>
<keyword evidence="8 9" id="KW-0472">Membrane</keyword>
<feature type="transmembrane region" description="Helical" evidence="9">
    <location>
        <begin position="1001"/>
        <end position="1022"/>
    </location>
</feature>
<dbReference type="GO" id="GO:0042910">
    <property type="term" value="F:xenobiotic transmembrane transporter activity"/>
    <property type="evidence" value="ECO:0007669"/>
    <property type="project" value="TreeGrafter"/>
</dbReference>
<reference evidence="10" key="2">
    <citation type="journal article" date="2021" name="PeerJ">
        <title>Extensive microbial diversity within the chicken gut microbiome revealed by metagenomics and culture.</title>
        <authorList>
            <person name="Gilroy R."/>
            <person name="Ravi A."/>
            <person name="Getino M."/>
            <person name="Pursley I."/>
            <person name="Horton D.L."/>
            <person name="Alikhan N.F."/>
            <person name="Baker D."/>
            <person name="Gharbi K."/>
            <person name="Hall N."/>
            <person name="Watson M."/>
            <person name="Adriaenssens E.M."/>
            <person name="Foster-Nyarko E."/>
            <person name="Jarju S."/>
            <person name="Secka A."/>
            <person name="Antonio M."/>
            <person name="Oren A."/>
            <person name="Chaudhuri R.R."/>
            <person name="La Ragione R."/>
            <person name="Hildebrand F."/>
            <person name="Pallen M.J."/>
        </authorList>
    </citation>
    <scope>NUCLEOTIDE SEQUENCE</scope>
    <source>
        <strain evidence="10">35461</strain>
    </source>
</reference>